<name>A0A086JIV8_TOXGO</name>
<accession>A0A086JIV8</accession>
<comment type="caution">
    <text evidence="2">The sequence shown here is derived from an EMBL/GenBank/DDBJ whole genome shotgun (WGS) entry which is preliminary data.</text>
</comment>
<feature type="compositionally biased region" description="Polar residues" evidence="1">
    <location>
        <begin position="20"/>
        <end position="30"/>
    </location>
</feature>
<feature type="region of interest" description="Disordered" evidence="1">
    <location>
        <begin position="94"/>
        <end position="114"/>
    </location>
</feature>
<sequence>MKSANSHHTSRHLPPPLQVTGFSTTGNFSPRLSPDFMSLPSSPSASSTYSSADEELHLSQKDGVEQSLRPLLPPLKDNEFLGVCGVQAGALVSPSSRWQPASTAGGSSNGEDGRQVVLRSTDVDEGSAVQDKSKGNCPFESHATDRYFASMESSSSRATNAVGFADHSSPTLLEGPLSAAAKAVAAFGIWKEKGSHFHGEGNGSSANLTKEENPHDQHPDEGLSCAHNSGTQASQLGRPDLTHGQGDLSKHPPLENKLESLTSQKLRLELNRDGTSSITTCGLQGGFTSAHPPEPLLSGSPDGLGRREEVKPEGHSALNWVDAAVSKTLEASENMLRPGFAETSELLNHCVAMPPQLPSGSIRSRAEEELSLLVEDQWRLLAGSNGWEDIFTSVQHKAVLRYQRLWHILQSVARCDSATAAATQGIGEESETTTALGLDRFVLLYAIPAFRREGGRNRKWRICKVHYFVEDLQSTTNVSPVQEAESDTVKFEGSTTVGEWHNQQMIFIMEDPCNADALFTGVFFVPKTKRLRCCFFTDGDSDDADFPAQVAPGGIHPAGTGSRYNSVEWPSNEVPTEFYSRFRGRRCYCFPPGASVTTIRDGEVADVDKITTTGVTLRLDHELLKNEEWSGGSLLYMVEHAGSWVEKQFSELDGSVSLTEQRSVTFVVKSKNGQNYLHATGGGNMRVAFPGAYVICPNGRVVECALTTSAHTPMHQQHEALVTQLIRQLKSKGITLQSSVTQRFALISPSENHSRKAATALHATEAWRLQNRPQMFNIHTPSESECDE</sequence>
<gene>
    <name evidence="2" type="ORF">TGDOM2_294585</name>
</gene>
<feature type="region of interest" description="Disordered" evidence="1">
    <location>
        <begin position="1"/>
        <end position="60"/>
    </location>
</feature>
<reference evidence="2 3" key="1">
    <citation type="submission" date="2014-02" db="EMBL/GenBank/DDBJ databases">
        <authorList>
            <person name="Sibley D."/>
            <person name="Venepally P."/>
            <person name="Karamycheva S."/>
            <person name="Hadjithomas M."/>
            <person name="Khan A."/>
            <person name="Brunk B."/>
            <person name="Roos D."/>
            <person name="Caler E."/>
            <person name="Lorenzi H."/>
        </authorList>
    </citation>
    <scope>NUCLEOTIDE SEQUENCE [LARGE SCALE GENOMIC DNA]</scope>
    <source>
        <strain evidence="2 3">GAB2-2007-GAL-DOM2</strain>
    </source>
</reference>
<protein>
    <submittedName>
        <fullName evidence="2">Uncharacterized protein</fullName>
    </submittedName>
</protein>
<evidence type="ECO:0000256" key="1">
    <source>
        <dbReference type="SAM" id="MobiDB-lite"/>
    </source>
</evidence>
<feature type="compositionally biased region" description="Basic and acidic residues" evidence="1">
    <location>
        <begin position="209"/>
        <end position="221"/>
    </location>
</feature>
<evidence type="ECO:0000313" key="3">
    <source>
        <dbReference type="Proteomes" id="UP000028837"/>
    </source>
</evidence>
<feature type="compositionally biased region" description="Polar residues" evidence="1">
    <location>
        <begin position="226"/>
        <end position="235"/>
    </location>
</feature>
<feature type="compositionally biased region" description="Low complexity" evidence="1">
    <location>
        <begin position="38"/>
        <end position="51"/>
    </location>
</feature>
<feature type="compositionally biased region" description="Polar residues" evidence="1">
    <location>
        <begin position="94"/>
        <end position="110"/>
    </location>
</feature>
<dbReference type="VEuPathDB" id="ToxoDB:TGDOM2_294585"/>
<dbReference type="AlphaFoldDB" id="A0A086JIV8"/>
<evidence type="ECO:0000313" key="2">
    <source>
        <dbReference type="EMBL" id="KFG32076.1"/>
    </source>
</evidence>
<dbReference type="Proteomes" id="UP000028837">
    <property type="component" value="Unassembled WGS sequence"/>
</dbReference>
<proteinExistence type="predicted"/>
<organism evidence="2 3">
    <name type="scientific">Toxoplasma gondii GAB2-2007-GAL-DOM2</name>
    <dbReference type="NCBI Taxonomy" id="1130820"/>
    <lineage>
        <taxon>Eukaryota</taxon>
        <taxon>Sar</taxon>
        <taxon>Alveolata</taxon>
        <taxon>Apicomplexa</taxon>
        <taxon>Conoidasida</taxon>
        <taxon>Coccidia</taxon>
        <taxon>Eucoccidiorida</taxon>
        <taxon>Eimeriorina</taxon>
        <taxon>Sarcocystidae</taxon>
        <taxon>Toxoplasma</taxon>
    </lineage>
</organism>
<dbReference type="OrthoDB" id="10279270at2759"/>
<dbReference type="EMBL" id="AHZU02001466">
    <property type="protein sequence ID" value="KFG32076.1"/>
    <property type="molecule type" value="Genomic_DNA"/>
</dbReference>
<feature type="region of interest" description="Disordered" evidence="1">
    <location>
        <begin position="194"/>
        <end position="256"/>
    </location>
</feature>